<keyword evidence="2" id="KW-0812">Transmembrane</keyword>
<dbReference type="Gene3D" id="1.25.40.10">
    <property type="entry name" value="Tetratricopeptide repeat domain"/>
    <property type="match status" value="1"/>
</dbReference>
<feature type="transmembrane region" description="Helical" evidence="2">
    <location>
        <begin position="77"/>
        <end position="96"/>
    </location>
</feature>
<evidence type="ECO:0000259" key="3">
    <source>
        <dbReference type="SMART" id="SM00331"/>
    </source>
</evidence>
<feature type="transmembrane region" description="Helical" evidence="2">
    <location>
        <begin position="129"/>
        <end position="147"/>
    </location>
</feature>
<evidence type="ECO:0000256" key="1">
    <source>
        <dbReference type="ARBA" id="ARBA00022801"/>
    </source>
</evidence>
<feature type="transmembrane region" description="Helical" evidence="2">
    <location>
        <begin position="154"/>
        <end position="170"/>
    </location>
</feature>
<dbReference type="Gene3D" id="3.60.40.10">
    <property type="entry name" value="PPM-type phosphatase domain"/>
    <property type="match status" value="1"/>
</dbReference>
<dbReference type="InterPro" id="IPR001932">
    <property type="entry name" value="PPM-type_phosphatase-like_dom"/>
</dbReference>
<dbReference type="InterPro" id="IPR011990">
    <property type="entry name" value="TPR-like_helical_dom_sf"/>
</dbReference>
<comment type="caution">
    <text evidence="4">The sequence shown here is derived from an EMBL/GenBank/DDBJ whole genome shotgun (WGS) entry which is preliminary data.</text>
</comment>
<dbReference type="InterPro" id="IPR052016">
    <property type="entry name" value="Bact_Sigma-Reg"/>
</dbReference>
<gene>
    <name evidence="4" type="ORF">LPTSP2_10840</name>
</gene>
<dbReference type="Pfam" id="PF07228">
    <property type="entry name" value="SpoIIE"/>
    <property type="match status" value="1"/>
</dbReference>
<dbReference type="Proteomes" id="UP000245206">
    <property type="component" value="Unassembled WGS sequence"/>
</dbReference>
<keyword evidence="2" id="KW-0472">Membrane</keyword>
<evidence type="ECO:0000256" key="2">
    <source>
        <dbReference type="SAM" id="Phobius"/>
    </source>
</evidence>
<keyword evidence="5" id="KW-1185">Reference proteome</keyword>
<dbReference type="AlphaFoldDB" id="A0A2P2DB09"/>
<proteinExistence type="predicted"/>
<protein>
    <recommendedName>
        <fullName evidence="3">PPM-type phosphatase domain-containing protein</fullName>
    </recommendedName>
</protein>
<dbReference type="InterPro" id="IPR036457">
    <property type="entry name" value="PPM-type-like_dom_sf"/>
</dbReference>
<feature type="transmembrane region" description="Helical" evidence="2">
    <location>
        <begin position="103"/>
        <end position="123"/>
    </location>
</feature>
<feature type="domain" description="PPM-type phosphatase" evidence="3">
    <location>
        <begin position="273"/>
        <end position="484"/>
    </location>
</feature>
<keyword evidence="2" id="KW-1133">Transmembrane helix</keyword>
<dbReference type="PANTHER" id="PTHR43156">
    <property type="entry name" value="STAGE II SPORULATION PROTEIN E-RELATED"/>
    <property type="match status" value="1"/>
</dbReference>
<dbReference type="GO" id="GO:0016791">
    <property type="term" value="F:phosphatase activity"/>
    <property type="evidence" value="ECO:0007669"/>
    <property type="project" value="TreeGrafter"/>
</dbReference>
<name>A0A2P2DB09_9LEPT</name>
<feature type="transmembrane region" description="Helical" evidence="2">
    <location>
        <begin position="190"/>
        <end position="208"/>
    </location>
</feature>
<sequence>MSVKLQTTPGFEEMKHAYFPLVLSFCKRTLSVWIVNVLGPTDQFVMRHRILNGTLFAGLIAMLVGLGSEFFREGFEMGGLLALWAAFGSTILFYYLSRVKRYFQILIIPTFIISSLTACLQIKYSGGIVSANVMLLAPILVLNMLILGKKWDSVAIVFFVSLLFVINEIQNGFPHWFSDYSSLKARSEDFLITAVSVLLLLGLMLRTLNRSYEDAIMEVSRLKSQQDGDYYLTSLLTRPLSGIRNHSKSVSFLSYVKQKKSFHFKDREYELGGDICVTDHIVLRGRRYCVFANGDAMGKSMQGAGGVLVFGTAFRALIERTNREGILSYYFPERWLHTALNDLNNVFEGFDGSMSMSLLFGLVDEKNGYMYYINAEHPFPIRYREGKAQFLSEQATNFKLGMQKERAKIETCWIRPGDTIILGSDGRDDLDLGMDESKNRVINFDHTSILRQVEETKGEVSALGLRLQSIGELTDDLSFLSIKFQPIEHPRMNFRSKTIEKCILLVEKDQNLEALQVLEKELAIENENPLFWKVLYQLYRKLGRYSLAGQAAESFSNLHPSGLQMIWNGVIQYAKAGMIEEAIDLAERLYSRKPDVLPVLKVLIKLYQKSKRPERAKEVVSIYHKLKSSTN</sequence>
<dbReference type="EMBL" id="BFAZ01000006">
    <property type="protein sequence ID" value="GBF41803.1"/>
    <property type="molecule type" value="Genomic_DNA"/>
</dbReference>
<feature type="transmembrane region" description="Helical" evidence="2">
    <location>
        <begin position="50"/>
        <end position="71"/>
    </location>
</feature>
<dbReference type="PANTHER" id="PTHR43156:SF2">
    <property type="entry name" value="STAGE II SPORULATION PROTEIN E"/>
    <property type="match status" value="1"/>
</dbReference>
<evidence type="ECO:0000313" key="5">
    <source>
        <dbReference type="Proteomes" id="UP000245206"/>
    </source>
</evidence>
<reference evidence="5" key="1">
    <citation type="journal article" date="2019" name="Microbiol. Immunol.">
        <title>Molecular and phenotypic characterization of Leptospira johnsonii sp. nov., Leptospira ellinghausenii sp. nov. and Leptospira ryugenii sp. nov. isolated from soil and water in Japan.</title>
        <authorList>
            <person name="Masuzawa T."/>
            <person name="Saito M."/>
            <person name="Nakao R."/>
            <person name="Nikaido Y."/>
            <person name="Matsumoto M."/>
            <person name="Ogawa M."/>
            <person name="Yokoyama M."/>
            <person name="Hidaka Y."/>
            <person name="Tomita J."/>
            <person name="Sakakibara K."/>
            <person name="Suzuki K."/>
            <person name="Yasuda S."/>
            <person name="Sato H."/>
            <person name="Yamaguchi M."/>
            <person name="Yoshida S.I."/>
            <person name="Koizumi N."/>
            <person name="Kawamura Y."/>
        </authorList>
    </citation>
    <scope>NUCLEOTIDE SEQUENCE [LARGE SCALE GENOMIC DNA]</scope>
    <source>
        <strain evidence="5">E18</strain>
    </source>
</reference>
<dbReference type="SMART" id="SM00331">
    <property type="entry name" value="PP2C_SIG"/>
    <property type="match status" value="1"/>
</dbReference>
<keyword evidence="1" id="KW-0378">Hydrolase</keyword>
<accession>A0A2P2DB09</accession>
<organism evidence="4 5">
    <name type="scientific">Leptospira ellinghausenii</name>
    <dbReference type="NCBI Taxonomy" id="1917822"/>
    <lineage>
        <taxon>Bacteria</taxon>
        <taxon>Pseudomonadati</taxon>
        <taxon>Spirochaetota</taxon>
        <taxon>Spirochaetia</taxon>
        <taxon>Leptospirales</taxon>
        <taxon>Leptospiraceae</taxon>
        <taxon>Leptospira</taxon>
    </lineage>
</organism>
<evidence type="ECO:0000313" key="4">
    <source>
        <dbReference type="EMBL" id="GBF41803.1"/>
    </source>
</evidence>
<dbReference type="SUPFAM" id="SSF48452">
    <property type="entry name" value="TPR-like"/>
    <property type="match status" value="1"/>
</dbReference>